<evidence type="ECO:0000313" key="1">
    <source>
        <dbReference type="EMBL" id="ALP39818.1"/>
    </source>
</evidence>
<dbReference type="KEGG" id="asr:WL1483_399"/>
<dbReference type="PATRIC" id="fig|652.5.peg.3813"/>
<reference evidence="2" key="1">
    <citation type="submission" date="2015-10" db="EMBL/GenBank/DDBJ databases">
        <title>Complete Genome Sequence of Aeromonas schubertii strain WL1483.</title>
        <authorList>
            <person name="Liu L."/>
        </authorList>
    </citation>
    <scope>NUCLEOTIDE SEQUENCE [LARGE SCALE GENOMIC DNA]</scope>
    <source>
        <strain evidence="2">WL1483</strain>
    </source>
</reference>
<proteinExistence type="predicted"/>
<dbReference type="Proteomes" id="UP000058114">
    <property type="component" value="Chromosome"/>
</dbReference>
<organism evidence="1 2">
    <name type="scientific">Aeromonas schubertii</name>
    <dbReference type="NCBI Taxonomy" id="652"/>
    <lineage>
        <taxon>Bacteria</taxon>
        <taxon>Pseudomonadati</taxon>
        <taxon>Pseudomonadota</taxon>
        <taxon>Gammaproteobacteria</taxon>
        <taxon>Aeromonadales</taxon>
        <taxon>Aeromonadaceae</taxon>
        <taxon>Aeromonas</taxon>
    </lineage>
</organism>
<name>A0A0S2SDQ9_9GAMM</name>
<dbReference type="RefSeq" id="WP_060587459.1">
    <property type="nucleotide sequence ID" value="NZ_CP013067.1"/>
</dbReference>
<sequence>MSDLFALQAPLAEQDGSESGPAHLQPPAAISQLATHWAVARNEFDHSGQGPLRDITKELLSLGAIRALYWLALGNGEVSLAKEIGQWWAHCQPLHGLGETIR</sequence>
<evidence type="ECO:0000313" key="2">
    <source>
        <dbReference type="Proteomes" id="UP000058114"/>
    </source>
</evidence>
<dbReference type="AlphaFoldDB" id="A0A0S2SDQ9"/>
<reference evidence="1 2" key="2">
    <citation type="journal article" date="2016" name="Genome Announc.">
        <title>Complete Genome Sequence of the Highly Virulent Aeromonas schubertii Strain WL1483, Isolated from Diseased Snakehead Fish (Channa argus) in China.</title>
        <authorList>
            <person name="Liu L."/>
            <person name="Li N."/>
            <person name="Zhang D."/>
            <person name="Fu X."/>
            <person name="Shi C."/>
            <person name="Lin Q."/>
            <person name="Hao G."/>
        </authorList>
    </citation>
    <scope>NUCLEOTIDE SEQUENCE [LARGE SCALE GENOMIC DNA]</scope>
    <source>
        <strain evidence="1 2">WL1483</strain>
    </source>
</reference>
<protein>
    <submittedName>
        <fullName evidence="1">Uncharacterized protein</fullName>
    </submittedName>
</protein>
<gene>
    <name evidence="1" type="ORF">WL1483_399</name>
</gene>
<accession>A0A0S2SDQ9</accession>
<dbReference type="EMBL" id="CP013067">
    <property type="protein sequence ID" value="ALP39818.1"/>
    <property type="molecule type" value="Genomic_DNA"/>
</dbReference>